<dbReference type="PANTHER" id="PTHR10587:SF133">
    <property type="entry name" value="CHITIN DEACETYLASE 1-RELATED"/>
    <property type="match status" value="1"/>
</dbReference>
<dbReference type="GO" id="GO:0016020">
    <property type="term" value="C:membrane"/>
    <property type="evidence" value="ECO:0007669"/>
    <property type="project" value="TreeGrafter"/>
</dbReference>
<sequence length="262" mass="30493">MIYNLKLNARNIKKGIIIIIILALIWAALSYQIIQGVISPVKENVIYRVDTDKNLISLTFDVVWSDEYTKDLLKILERYRLKTTFFVTGKWIEKYPELTEEILKQGHEIGNHTYSHANLKSLSEEEIREEIERVDKLLLEKFDYKSEFFRPPFGEYDDKVVDVAQNMGYYTVLWSIETGDWLSPGVDKIIDKVVKRAHRGGIILMHNCYPQGIKALPAVIHAMKLKRFTITPVSELIKEVENKEDNKNDEREIMGNNLEESS</sequence>
<dbReference type="AlphaFoldDB" id="A0A424YD84"/>
<evidence type="ECO:0000313" key="6">
    <source>
        <dbReference type="Proteomes" id="UP000285138"/>
    </source>
</evidence>
<accession>A0A424YD84</accession>
<organism evidence="5 6">
    <name type="scientific">Candidatus Syntrophonatronum acetioxidans</name>
    <dbReference type="NCBI Taxonomy" id="1795816"/>
    <lineage>
        <taxon>Bacteria</taxon>
        <taxon>Bacillati</taxon>
        <taxon>Bacillota</taxon>
        <taxon>Clostridia</taxon>
        <taxon>Eubacteriales</taxon>
        <taxon>Syntrophomonadaceae</taxon>
        <taxon>Candidatus Syntrophonatronum</taxon>
    </lineage>
</organism>
<dbReference type="Pfam" id="PF01522">
    <property type="entry name" value="Polysacc_deac_1"/>
    <property type="match status" value="1"/>
</dbReference>
<keyword evidence="3" id="KW-0472">Membrane</keyword>
<keyword evidence="3" id="KW-0812">Transmembrane</keyword>
<feature type="domain" description="NodB homology" evidence="4">
    <location>
        <begin position="54"/>
        <end position="231"/>
    </location>
</feature>
<dbReference type="GO" id="GO:0016810">
    <property type="term" value="F:hydrolase activity, acting on carbon-nitrogen (but not peptide) bonds"/>
    <property type="evidence" value="ECO:0007669"/>
    <property type="project" value="InterPro"/>
</dbReference>
<dbReference type="InterPro" id="IPR050248">
    <property type="entry name" value="Polysacc_deacetylase_ArnD"/>
</dbReference>
<keyword evidence="3" id="KW-1133">Transmembrane helix</keyword>
<keyword evidence="1" id="KW-0479">Metal-binding</keyword>
<name>A0A424YD84_9FIRM</name>
<dbReference type="PANTHER" id="PTHR10587">
    <property type="entry name" value="GLYCOSYL TRANSFERASE-RELATED"/>
    <property type="match status" value="1"/>
</dbReference>
<evidence type="ECO:0000259" key="4">
    <source>
        <dbReference type="PROSITE" id="PS51677"/>
    </source>
</evidence>
<protein>
    <submittedName>
        <fullName evidence="5">Polysaccharide deacetylase family protein</fullName>
    </submittedName>
</protein>
<evidence type="ECO:0000256" key="1">
    <source>
        <dbReference type="ARBA" id="ARBA00022723"/>
    </source>
</evidence>
<dbReference type="Proteomes" id="UP000285138">
    <property type="component" value="Unassembled WGS sequence"/>
</dbReference>
<dbReference type="InterPro" id="IPR002509">
    <property type="entry name" value="NODB_dom"/>
</dbReference>
<dbReference type="GO" id="GO:0046872">
    <property type="term" value="F:metal ion binding"/>
    <property type="evidence" value="ECO:0007669"/>
    <property type="project" value="UniProtKB-KW"/>
</dbReference>
<dbReference type="Gene3D" id="3.20.20.370">
    <property type="entry name" value="Glycoside hydrolase/deacetylase"/>
    <property type="match status" value="1"/>
</dbReference>
<reference evidence="5 6" key="1">
    <citation type="submission" date="2018-08" db="EMBL/GenBank/DDBJ databases">
        <title>The metabolism and importance of syntrophic acetate oxidation coupled to methane or sulfide production in haloalkaline environments.</title>
        <authorList>
            <person name="Timmers P.H.A."/>
            <person name="Vavourakis C.D."/>
            <person name="Sorokin D.Y."/>
            <person name="Sinninghe Damste J.S."/>
            <person name="Muyzer G."/>
            <person name="Stams A.J.M."/>
            <person name="Plugge C.M."/>
        </authorList>
    </citation>
    <scope>NUCLEOTIDE SEQUENCE [LARGE SCALE GENOMIC DNA]</scope>
    <source>
        <strain evidence="5">MSAO_Bac1</strain>
    </source>
</reference>
<comment type="caution">
    <text evidence="5">The sequence shown here is derived from an EMBL/GenBank/DDBJ whole genome shotgun (WGS) entry which is preliminary data.</text>
</comment>
<dbReference type="EMBL" id="QZAA01000160">
    <property type="protein sequence ID" value="RQD75392.1"/>
    <property type="molecule type" value="Genomic_DNA"/>
</dbReference>
<dbReference type="CDD" id="cd10917">
    <property type="entry name" value="CE4_NodB_like_6s_7s"/>
    <property type="match status" value="1"/>
</dbReference>
<keyword evidence="2" id="KW-0378">Hydrolase</keyword>
<dbReference type="PROSITE" id="PS51677">
    <property type="entry name" value="NODB"/>
    <property type="match status" value="1"/>
</dbReference>
<dbReference type="GO" id="GO:0005975">
    <property type="term" value="P:carbohydrate metabolic process"/>
    <property type="evidence" value="ECO:0007669"/>
    <property type="project" value="InterPro"/>
</dbReference>
<proteinExistence type="predicted"/>
<dbReference type="SUPFAM" id="SSF88713">
    <property type="entry name" value="Glycoside hydrolase/deacetylase"/>
    <property type="match status" value="1"/>
</dbReference>
<gene>
    <name evidence="5" type="ORF">D5R97_05940</name>
</gene>
<evidence type="ECO:0000256" key="2">
    <source>
        <dbReference type="ARBA" id="ARBA00022801"/>
    </source>
</evidence>
<feature type="transmembrane region" description="Helical" evidence="3">
    <location>
        <begin position="12"/>
        <end position="34"/>
    </location>
</feature>
<evidence type="ECO:0000256" key="3">
    <source>
        <dbReference type="SAM" id="Phobius"/>
    </source>
</evidence>
<evidence type="ECO:0000313" key="5">
    <source>
        <dbReference type="EMBL" id="RQD75392.1"/>
    </source>
</evidence>
<dbReference type="InterPro" id="IPR011330">
    <property type="entry name" value="Glyco_hydro/deAcase_b/a-brl"/>
</dbReference>